<dbReference type="PANTHER" id="PTHR19212:SF0">
    <property type="entry name" value="LD07988P"/>
    <property type="match status" value="1"/>
</dbReference>
<feature type="compositionally biased region" description="Basic and acidic residues" evidence="4">
    <location>
        <begin position="32"/>
        <end position="65"/>
    </location>
</feature>
<dbReference type="GO" id="GO:0006355">
    <property type="term" value="P:regulation of DNA-templated transcription"/>
    <property type="evidence" value="ECO:0007669"/>
    <property type="project" value="InterPro"/>
</dbReference>
<accession>T1FV58</accession>
<feature type="compositionally biased region" description="Acidic residues" evidence="4">
    <location>
        <begin position="66"/>
        <end position="77"/>
    </location>
</feature>
<feature type="compositionally biased region" description="Basic and acidic residues" evidence="4">
    <location>
        <begin position="121"/>
        <end position="133"/>
    </location>
</feature>
<evidence type="ECO:0000256" key="4">
    <source>
        <dbReference type="SAM" id="MobiDB-lite"/>
    </source>
</evidence>
<dbReference type="EnsemblMetazoa" id="HelroT193598">
    <property type="protein sequence ID" value="HelroP193598"/>
    <property type="gene ID" value="HelroG193598"/>
</dbReference>
<evidence type="ECO:0000313" key="6">
    <source>
        <dbReference type="EnsemblMetazoa" id="HelroP193598"/>
    </source>
</evidence>
<gene>
    <name evidence="6" type="primary">20212704</name>
    <name evidence="5" type="ORF">HELRODRAFT_193598</name>
</gene>
<feature type="region of interest" description="Disordered" evidence="4">
    <location>
        <begin position="1"/>
        <end position="143"/>
    </location>
</feature>
<dbReference type="Pfam" id="PF09738">
    <property type="entry name" value="LRRFIP"/>
    <property type="match status" value="1"/>
</dbReference>
<dbReference type="Proteomes" id="UP000015101">
    <property type="component" value="Unassembled WGS sequence"/>
</dbReference>
<dbReference type="Gene3D" id="1.20.5.4090">
    <property type="match status" value="1"/>
</dbReference>
<feature type="compositionally biased region" description="Low complexity" evidence="4">
    <location>
        <begin position="100"/>
        <end position="113"/>
    </location>
</feature>
<dbReference type="EMBL" id="AMQM01006884">
    <property type="status" value="NOT_ANNOTATED_CDS"/>
    <property type="molecule type" value="Genomic_DNA"/>
</dbReference>
<dbReference type="InParanoid" id="T1FV58"/>
<evidence type="ECO:0000313" key="7">
    <source>
        <dbReference type="Proteomes" id="UP000015101"/>
    </source>
</evidence>
<dbReference type="GeneID" id="20212704"/>
<dbReference type="OMA" id="RDKCREH"/>
<feature type="compositionally biased region" description="Low complexity" evidence="4">
    <location>
        <begin position="1"/>
        <end position="12"/>
    </location>
</feature>
<dbReference type="PANTHER" id="PTHR19212">
    <property type="entry name" value="LEUCINE RICH REPEAT IN FLII INTERACTING PROTEIN"/>
    <property type="match status" value="1"/>
</dbReference>
<dbReference type="eggNOG" id="KOG2010">
    <property type="taxonomic scope" value="Eukaryota"/>
</dbReference>
<dbReference type="EMBL" id="KB097536">
    <property type="protein sequence ID" value="ESN95244.1"/>
    <property type="molecule type" value="Genomic_DNA"/>
</dbReference>
<dbReference type="KEGG" id="hro:HELRODRAFT_193598"/>
<comment type="similarity">
    <text evidence="1">Belongs to the LRRFIP family.</text>
</comment>
<dbReference type="AlphaFoldDB" id="T1FV58"/>
<dbReference type="HOGENOM" id="CLU_018871_0_0_1"/>
<keyword evidence="2 3" id="KW-0175">Coiled coil</keyword>
<dbReference type="CTD" id="20212704"/>
<sequence>MTSPVSHAVSSSSKRRSTGNQLSVEDNALDVISKEADTRDEKSSAVLAEARKLRLDEREKHKKENEDVDEDDDEESTENSKQSADNTANIENIPASKVPTTATTTTSTTSTTSQPITRMHSTTDSRPVLEHSSSRQQDTTGSADLMEKYKKVLLSNAQLDNEKRALKYEVDLLKDRMCDVEESNLETKRSLRISNKEKDALLDQLRALESKCQKLTVDLIQRDHLIKTSGLALVTTDNTYTAPEDSEYTSGSNMSSAILTAEHLEILADYTGSLGDRLKKLFDERNEILEEKEKISKELSELKSNSSNLLQQQQTSSFSTIASPVFDGIVFDDAHKNFTEIKLKLKKAEQEITTLQGNVTRLETQLTRYKSLSENLEKSEEELKVEKRKLQLEARMLTSKLEELESKNNSLTKRLEKLKNKNLTENN</sequence>
<name>T1FV58_HELRO</name>
<dbReference type="OrthoDB" id="10028421at2759"/>
<feature type="coiled-coil region" evidence="3">
    <location>
        <begin position="156"/>
        <end position="218"/>
    </location>
</feature>
<organism evidence="6 7">
    <name type="scientific">Helobdella robusta</name>
    <name type="common">Californian leech</name>
    <dbReference type="NCBI Taxonomy" id="6412"/>
    <lineage>
        <taxon>Eukaryota</taxon>
        <taxon>Metazoa</taxon>
        <taxon>Spiralia</taxon>
        <taxon>Lophotrochozoa</taxon>
        <taxon>Annelida</taxon>
        <taxon>Clitellata</taxon>
        <taxon>Hirudinea</taxon>
        <taxon>Rhynchobdellida</taxon>
        <taxon>Glossiphoniidae</taxon>
        <taxon>Helobdella</taxon>
    </lineage>
</organism>
<evidence type="ECO:0000313" key="5">
    <source>
        <dbReference type="EMBL" id="ESN95244.1"/>
    </source>
</evidence>
<reference evidence="6" key="3">
    <citation type="submission" date="2015-06" db="UniProtKB">
        <authorList>
            <consortium name="EnsemblMetazoa"/>
        </authorList>
    </citation>
    <scope>IDENTIFICATION</scope>
</reference>
<dbReference type="InterPro" id="IPR019139">
    <property type="entry name" value="LRRFIP1/2"/>
</dbReference>
<evidence type="ECO:0000256" key="2">
    <source>
        <dbReference type="ARBA" id="ARBA00023054"/>
    </source>
</evidence>
<dbReference type="RefSeq" id="XP_009026647.1">
    <property type="nucleotide sequence ID" value="XM_009028399.1"/>
</dbReference>
<evidence type="ECO:0000256" key="3">
    <source>
        <dbReference type="SAM" id="Coils"/>
    </source>
</evidence>
<dbReference type="FunCoup" id="T1FV58">
    <property type="interactions" value="683"/>
</dbReference>
<proteinExistence type="inferred from homology"/>
<protein>
    <submittedName>
        <fullName evidence="5 6">Uncharacterized protein</fullName>
    </submittedName>
</protein>
<reference evidence="7" key="1">
    <citation type="submission" date="2012-12" db="EMBL/GenBank/DDBJ databases">
        <authorList>
            <person name="Hellsten U."/>
            <person name="Grimwood J."/>
            <person name="Chapman J.A."/>
            <person name="Shapiro H."/>
            <person name="Aerts A."/>
            <person name="Otillar R.P."/>
            <person name="Terry A.Y."/>
            <person name="Boore J.L."/>
            <person name="Simakov O."/>
            <person name="Marletaz F."/>
            <person name="Cho S.-J."/>
            <person name="Edsinger-Gonzales E."/>
            <person name="Havlak P."/>
            <person name="Kuo D.-H."/>
            <person name="Larsson T."/>
            <person name="Lv J."/>
            <person name="Arendt D."/>
            <person name="Savage R."/>
            <person name="Osoegawa K."/>
            <person name="de Jong P."/>
            <person name="Lindberg D.R."/>
            <person name="Seaver E.C."/>
            <person name="Weisblat D.A."/>
            <person name="Putnam N.H."/>
            <person name="Grigoriev I.V."/>
            <person name="Rokhsar D.S."/>
        </authorList>
    </citation>
    <scope>NUCLEOTIDE SEQUENCE</scope>
</reference>
<evidence type="ECO:0000256" key="1">
    <source>
        <dbReference type="ARBA" id="ARBA00008275"/>
    </source>
</evidence>
<keyword evidence="7" id="KW-1185">Reference proteome</keyword>
<feature type="coiled-coil region" evidence="3">
    <location>
        <begin position="278"/>
        <end position="421"/>
    </location>
</feature>
<reference evidence="5 7" key="2">
    <citation type="journal article" date="2013" name="Nature">
        <title>Insights into bilaterian evolution from three spiralian genomes.</title>
        <authorList>
            <person name="Simakov O."/>
            <person name="Marletaz F."/>
            <person name="Cho S.J."/>
            <person name="Edsinger-Gonzales E."/>
            <person name="Havlak P."/>
            <person name="Hellsten U."/>
            <person name="Kuo D.H."/>
            <person name="Larsson T."/>
            <person name="Lv J."/>
            <person name="Arendt D."/>
            <person name="Savage R."/>
            <person name="Osoegawa K."/>
            <person name="de Jong P."/>
            <person name="Grimwood J."/>
            <person name="Chapman J.A."/>
            <person name="Shapiro H."/>
            <person name="Aerts A."/>
            <person name="Otillar R.P."/>
            <person name="Terry A.Y."/>
            <person name="Boore J.L."/>
            <person name="Grigoriev I.V."/>
            <person name="Lindberg D.R."/>
            <person name="Seaver E.C."/>
            <person name="Weisblat D.A."/>
            <person name="Putnam N.H."/>
            <person name="Rokhsar D.S."/>
        </authorList>
    </citation>
    <scope>NUCLEOTIDE SEQUENCE</scope>
</reference>